<dbReference type="EMBL" id="CP159578">
    <property type="protein sequence ID" value="XCJ79096.1"/>
    <property type="molecule type" value="Genomic_DNA"/>
</dbReference>
<dbReference type="PANTHER" id="PTHR12526">
    <property type="entry name" value="GLYCOSYLTRANSFERASE"/>
    <property type="match status" value="1"/>
</dbReference>
<keyword evidence="2" id="KW-0328">Glycosyltransferase</keyword>
<organism evidence="2">
    <name type="scientific">Salinicola endophyticus</name>
    <dbReference type="NCBI Taxonomy" id="1949083"/>
    <lineage>
        <taxon>Bacteria</taxon>
        <taxon>Pseudomonadati</taxon>
        <taxon>Pseudomonadota</taxon>
        <taxon>Gammaproteobacteria</taxon>
        <taxon>Oceanospirillales</taxon>
        <taxon>Halomonadaceae</taxon>
        <taxon>Salinicola</taxon>
    </lineage>
</organism>
<dbReference type="CDD" id="cd03801">
    <property type="entry name" value="GT4_PimA-like"/>
    <property type="match status" value="1"/>
</dbReference>
<feature type="domain" description="Glycosyltransferase subfamily 4-like N-terminal" evidence="1">
    <location>
        <begin position="49"/>
        <end position="145"/>
    </location>
</feature>
<protein>
    <submittedName>
        <fullName evidence="2">Glycosyltransferase family 4 protein</fullName>
        <ecNumber evidence="2">2.4.-.-</ecNumber>
    </submittedName>
</protein>
<dbReference type="GO" id="GO:0016757">
    <property type="term" value="F:glycosyltransferase activity"/>
    <property type="evidence" value="ECO:0007669"/>
    <property type="project" value="UniProtKB-KW"/>
</dbReference>
<sequence>MKTLEIVHLLDDVSPGGVMQALAIFEHPAWVGRLRSRVVTVKPDQTLAPSLKADVIMTHFPPRWRALPFLVSLRLRNRHARLIHIEHSYTRAWAAHHVPRFGRFRMMLNISSRLFDRIVAVSQGQSQWLTEAVGIEPRRLQVVSPWSDVPALQAVPPSDWQGQRPLVVGAYGRFVWLKGFDRLVARFLTLDPARYQLYLGGSGPEEQALRALAGEAPHIHFVGQVDDRAGFLAACDIIAVPSRWESFGLVAAEARQAARPLLVAGVDGLPEQAAEAGWEVDFDSEHGLSTCLQNLTPPRLGAMAASARISTQCLVDDRLLRWRQLLPLD</sequence>
<dbReference type="InterPro" id="IPR028098">
    <property type="entry name" value="Glyco_trans_4-like_N"/>
</dbReference>
<dbReference type="Pfam" id="PF13692">
    <property type="entry name" value="Glyco_trans_1_4"/>
    <property type="match status" value="1"/>
</dbReference>
<dbReference type="EC" id="2.4.-.-" evidence="2"/>
<dbReference type="Pfam" id="PF13439">
    <property type="entry name" value="Glyco_transf_4"/>
    <property type="match status" value="1"/>
</dbReference>
<reference evidence="2" key="1">
    <citation type="submission" date="2024-06" db="EMBL/GenBank/DDBJ databases">
        <title>Complete genome of Salinicola endophyticus HNIBRBA4755.</title>
        <authorList>
            <person name="Shin S.Y."/>
            <person name="Kang H."/>
            <person name="Song J."/>
        </authorList>
    </citation>
    <scope>NUCLEOTIDE SEQUENCE</scope>
    <source>
        <strain evidence="2">HNIBRBA4755</strain>
    </source>
</reference>
<name>A0AB74U4D0_9GAMM</name>
<proteinExistence type="predicted"/>
<evidence type="ECO:0000259" key="1">
    <source>
        <dbReference type="Pfam" id="PF13439"/>
    </source>
</evidence>
<dbReference type="Gene3D" id="3.40.50.2000">
    <property type="entry name" value="Glycogen Phosphorylase B"/>
    <property type="match status" value="2"/>
</dbReference>
<evidence type="ECO:0000313" key="2">
    <source>
        <dbReference type="EMBL" id="XCJ79096.1"/>
    </source>
</evidence>
<keyword evidence="2" id="KW-0808">Transferase</keyword>
<accession>A0AB74U4D0</accession>
<dbReference type="RefSeq" id="WP_353980051.1">
    <property type="nucleotide sequence ID" value="NZ_CP159578.1"/>
</dbReference>
<gene>
    <name evidence="2" type="ORF">ABV408_16860</name>
</gene>
<dbReference type="PANTHER" id="PTHR12526:SF635">
    <property type="entry name" value="GLYCOSYL TRANSFERASE GROUP 1"/>
    <property type="match status" value="1"/>
</dbReference>
<dbReference type="SUPFAM" id="SSF53756">
    <property type="entry name" value="UDP-Glycosyltransferase/glycogen phosphorylase"/>
    <property type="match status" value="1"/>
</dbReference>
<dbReference type="AlphaFoldDB" id="A0AB74U4D0"/>